<sequence length="176" mass="20787">MSLFKKQKGTEITPSSPQTRALREHRSGFIDDFDSIFEDFRRSFDNLMRPYFPFDYLPKDIAEFGREHYAPLDLIDEGDHYKLQVELPGMTKDDVEVQITSDSLILKAQKESYNEKSEKNYLHRERYYSTWKREVHFPEEVRAEKAEGSMKDGILELTIPKKEPKAKEQVYTIPIT</sequence>
<dbReference type="Gene3D" id="2.60.40.790">
    <property type="match status" value="1"/>
</dbReference>
<dbReference type="InParanoid" id="Q2FLP2"/>
<evidence type="ECO:0000256" key="3">
    <source>
        <dbReference type="RuleBase" id="RU003616"/>
    </source>
</evidence>
<proteinExistence type="inferred from homology"/>
<dbReference type="OrthoDB" id="198277at2157"/>
<dbReference type="CDD" id="cd06464">
    <property type="entry name" value="ACD_sHsps-like"/>
    <property type="match status" value="1"/>
</dbReference>
<evidence type="ECO:0000313" key="6">
    <source>
        <dbReference type="EMBL" id="ABD40357.1"/>
    </source>
</evidence>
<protein>
    <submittedName>
        <fullName evidence="6">Heat shock protein Hsp20</fullName>
    </submittedName>
</protein>
<evidence type="ECO:0000313" key="7">
    <source>
        <dbReference type="Proteomes" id="UP000001941"/>
    </source>
</evidence>
<gene>
    <name evidence="6" type="ordered locus">Mhun_0599</name>
</gene>
<evidence type="ECO:0000256" key="1">
    <source>
        <dbReference type="ARBA" id="ARBA00023016"/>
    </source>
</evidence>
<evidence type="ECO:0000256" key="4">
    <source>
        <dbReference type="SAM" id="MobiDB-lite"/>
    </source>
</evidence>
<comment type="similarity">
    <text evidence="2 3">Belongs to the small heat shock protein (HSP20) family.</text>
</comment>
<evidence type="ECO:0000256" key="2">
    <source>
        <dbReference type="PROSITE-ProRule" id="PRU00285"/>
    </source>
</evidence>
<feature type="compositionally biased region" description="Polar residues" evidence="4">
    <location>
        <begin position="10"/>
        <end position="19"/>
    </location>
</feature>
<dbReference type="SUPFAM" id="SSF49764">
    <property type="entry name" value="HSP20-like chaperones"/>
    <property type="match status" value="1"/>
</dbReference>
<feature type="region of interest" description="Disordered" evidence="4">
    <location>
        <begin position="1"/>
        <end position="21"/>
    </location>
</feature>
<dbReference type="STRING" id="323259.Mhun_0599"/>
<dbReference type="GeneID" id="3924425"/>
<dbReference type="PANTHER" id="PTHR46733">
    <property type="entry name" value="26.5 KDA HEAT SHOCK PROTEIN, MITOCHONDRIAL"/>
    <property type="match status" value="1"/>
</dbReference>
<organism evidence="6 7">
    <name type="scientific">Methanospirillum hungatei JF-1 (strain ATCC 27890 / DSM 864 / NBRC 100397 / JF-1)</name>
    <dbReference type="NCBI Taxonomy" id="323259"/>
    <lineage>
        <taxon>Archaea</taxon>
        <taxon>Methanobacteriati</taxon>
        <taxon>Methanobacteriota</taxon>
        <taxon>Stenosarchaea group</taxon>
        <taxon>Methanomicrobia</taxon>
        <taxon>Methanomicrobiales</taxon>
        <taxon>Methanospirillaceae</taxon>
        <taxon>Methanospirillum</taxon>
    </lineage>
</organism>
<dbReference type="RefSeq" id="WP_011447642.1">
    <property type="nucleotide sequence ID" value="NC_007796.1"/>
</dbReference>
<accession>Q2FLP2</accession>
<dbReference type="GO" id="GO:0009408">
    <property type="term" value="P:response to heat"/>
    <property type="evidence" value="ECO:0007669"/>
    <property type="project" value="InterPro"/>
</dbReference>
<dbReference type="KEGG" id="mhu:Mhun_0599"/>
<dbReference type="eggNOG" id="arCOG01832">
    <property type="taxonomic scope" value="Archaea"/>
</dbReference>
<dbReference type="PANTHER" id="PTHR46733:SF4">
    <property type="entry name" value="HEAT SHOCK PROTEIN 21, CHLOROPLASTIC"/>
    <property type="match status" value="1"/>
</dbReference>
<evidence type="ECO:0000259" key="5">
    <source>
        <dbReference type="PROSITE" id="PS01031"/>
    </source>
</evidence>
<feature type="domain" description="SHSP" evidence="5">
    <location>
        <begin position="63"/>
        <end position="176"/>
    </location>
</feature>
<name>Q2FLP2_METHJ</name>
<dbReference type="EnsemblBacteria" id="ABD40357">
    <property type="protein sequence ID" value="ABD40357"/>
    <property type="gene ID" value="Mhun_0599"/>
</dbReference>
<dbReference type="PROSITE" id="PS01031">
    <property type="entry name" value="SHSP"/>
    <property type="match status" value="1"/>
</dbReference>
<dbReference type="Proteomes" id="UP000001941">
    <property type="component" value="Chromosome"/>
</dbReference>
<dbReference type="EMBL" id="CP000254">
    <property type="protein sequence ID" value="ABD40357.1"/>
    <property type="molecule type" value="Genomic_DNA"/>
</dbReference>
<keyword evidence="1 6" id="KW-0346">Stress response</keyword>
<reference evidence="7" key="1">
    <citation type="journal article" date="2016" name="Stand. Genomic Sci.">
        <title>Complete genome sequence of Methanospirillum hungatei type strain JF1.</title>
        <authorList>
            <person name="Gunsalus R.P."/>
            <person name="Cook L.E."/>
            <person name="Crable B."/>
            <person name="Rohlin L."/>
            <person name="McDonald E."/>
            <person name="Mouttaki H."/>
            <person name="Sieber J.R."/>
            <person name="Poweleit N."/>
            <person name="Zhou H."/>
            <person name="Lapidus A.L."/>
            <person name="Daligault H.E."/>
            <person name="Land M."/>
            <person name="Gilna P."/>
            <person name="Ivanova N."/>
            <person name="Kyrpides N."/>
            <person name="Culley D.E."/>
            <person name="McInerney M.J."/>
        </authorList>
    </citation>
    <scope>NUCLEOTIDE SEQUENCE [LARGE SCALE GENOMIC DNA]</scope>
    <source>
        <strain evidence="7">ATCC 27890 / DSM 864 / NBRC 100397 / JF-1</strain>
    </source>
</reference>
<dbReference type="AlphaFoldDB" id="Q2FLP2"/>
<dbReference type="HOGENOM" id="CLU_046737_12_0_2"/>
<dbReference type="InterPro" id="IPR044587">
    <property type="entry name" value="HSP21-like"/>
</dbReference>
<keyword evidence="7" id="KW-1185">Reference proteome</keyword>
<dbReference type="InterPro" id="IPR008978">
    <property type="entry name" value="HSP20-like_chaperone"/>
</dbReference>
<dbReference type="Pfam" id="PF00011">
    <property type="entry name" value="HSP20"/>
    <property type="match status" value="1"/>
</dbReference>
<dbReference type="InterPro" id="IPR002068">
    <property type="entry name" value="A-crystallin/Hsp20_dom"/>
</dbReference>